<dbReference type="Pfam" id="PF02259">
    <property type="entry name" value="FAT"/>
    <property type="match status" value="1"/>
</dbReference>
<dbReference type="PANTHER" id="PTHR11139">
    <property type="entry name" value="ATAXIA TELANGIECTASIA MUTATED ATM -RELATED"/>
    <property type="match status" value="1"/>
</dbReference>
<evidence type="ECO:0000256" key="6">
    <source>
        <dbReference type="ARBA" id="ARBA00022741"/>
    </source>
</evidence>
<evidence type="ECO:0000313" key="18">
    <source>
        <dbReference type="Proteomes" id="UP001642484"/>
    </source>
</evidence>
<evidence type="ECO:0000256" key="13">
    <source>
        <dbReference type="SAM" id="MobiDB-lite"/>
    </source>
</evidence>
<evidence type="ECO:0000256" key="1">
    <source>
        <dbReference type="ARBA" id="ARBA00004123"/>
    </source>
</evidence>
<accession>A0ABP0HGA7</accession>
<keyword evidence="8" id="KW-0418">Kinase</keyword>
<feature type="compositionally biased region" description="Basic and acidic residues" evidence="13">
    <location>
        <begin position="726"/>
        <end position="739"/>
    </location>
</feature>
<name>A0ABP0HGA7_9DINO</name>
<organism evidence="17 18">
    <name type="scientific">Durusdinium trenchii</name>
    <dbReference type="NCBI Taxonomy" id="1381693"/>
    <lineage>
        <taxon>Eukaryota</taxon>
        <taxon>Sar</taxon>
        <taxon>Alveolata</taxon>
        <taxon>Dinophyceae</taxon>
        <taxon>Suessiales</taxon>
        <taxon>Symbiodiniaceae</taxon>
        <taxon>Durusdinium</taxon>
    </lineage>
</organism>
<dbReference type="Pfam" id="PF25030">
    <property type="entry name" value="M-HEAT_ATR"/>
    <property type="match status" value="1"/>
</dbReference>
<dbReference type="PROSITE" id="PS51189">
    <property type="entry name" value="FAT"/>
    <property type="match status" value="1"/>
</dbReference>
<comment type="subcellular location">
    <subcellularLocation>
        <location evidence="1">Nucleus</location>
    </subcellularLocation>
</comment>
<dbReference type="SUPFAM" id="SSF56112">
    <property type="entry name" value="Protein kinase-like (PK-like)"/>
    <property type="match status" value="1"/>
</dbReference>
<evidence type="ECO:0000256" key="7">
    <source>
        <dbReference type="ARBA" id="ARBA00022763"/>
    </source>
</evidence>
<proteinExistence type="inferred from homology"/>
<keyword evidence="5" id="KW-0808">Transferase</keyword>
<feature type="region of interest" description="Disordered" evidence="13">
    <location>
        <begin position="725"/>
        <end position="748"/>
    </location>
</feature>
<dbReference type="InterPro" id="IPR000403">
    <property type="entry name" value="PI3/4_kinase_cat_dom"/>
</dbReference>
<reference evidence="17 18" key="1">
    <citation type="submission" date="2024-02" db="EMBL/GenBank/DDBJ databases">
        <authorList>
            <person name="Chen Y."/>
            <person name="Shah S."/>
            <person name="Dougan E. K."/>
            <person name="Thang M."/>
            <person name="Chan C."/>
        </authorList>
    </citation>
    <scope>NUCLEOTIDE SEQUENCE [LARGE SCALE GENOMIC DNA]</scope>
</reference>
<evidence type="ECO:0000259" key="15">
    <source>
        <dbReference type="PROSITE" id="PS51189"/>
    </source>
</evidence>
<dbReference type="InterPro" id="IPR016024">
    <property type="entry name" value="ARM-type_fold"/>
</dbReference>
<dbReference type="InterPro" id="IPR056802">
    <property type="entry name" value="ATR-like_M-HEAT"/>
</dbReference>
<keyword evidence="7" id="KW-0227">DNA damage</keyword>
<keyword evidence="18" id="KW-1185">Reference proteome</keyword>
<dbReference type="SUPFAM" id="SSF48371">
    <property type="entry name" value="ARM repeat"/>
    <property type="match status" value="1"/>
</dbReference>
<gene>
    <name evidence="17" type="ORF">CCMP2556_LOCUS1402</name>
</gene>
<sequence>DSTMLLTASLEALAKFRSKDVSICLQHQFCVSLVPLLQAGLRSTSSELRRRSLQLAMKVLEMEDELLWPHLPDLLSTVADGEAPAELLAALGRMGSKLRPAFQDPGGGRFLKLLEDPRRGRFLLPFLPHLACGSLPEVAQRLHRVVRGELPAARAALADRRPSLEAVLSAIKLSGACDAILQVEGEKLTMQVLDEAKRGKARSWQQLLLCLDTFMEVRFLQKLLESSATGACRVAIWAAVGRYLRSIQSPASAQEESVRYHHVQIFLAQLKKDASSCCDPALRVCLLYSLVLLFAPCLSNGNVGDMEKLPILEAVSTSPFSNSRAFLALPSALSTRQRAGPFHAKECQIGHSEDDVELLLPCTLCKTSFQGECQCDVKLTIEWSILDSQSLETWSMLRSRGRLKRPEDFWALLTQLRTTAGPGPGGSNPFCLLEPTESQEAKDSQEERWLVAWSILGLCCCSPRDFLAAKAKEILGFFPLELKGRSPWDASRVNCHAALLQCRDFVALLVNEAELARQKKFANQVAAPPAVLAQNLHAMFDALLDNACSSDSQKGPNAALQRLLGVCMLRSAGIEDLGDHLSVHLLERYKEVRSANLCQLLLRGSMKSRLRRLLSKLVPRMVKDQRMDRIKELMHFLDQDLMPSFTPLLPYVLSEVAEENVTRIAASFRFVEQVYEQKLAINDICDAHWGTVLVRILWNSDRWPEVERCKQATACITRLTQALPEKSQDSKQREAEKGPVTKKRRGEKSVIDVDRVATPTGLTESGFLHALDILQIVISDSRENPKWQEYRQLLEDPETVRGPTSCPSGSEMEVPLDMPRFLRSASVLLELLGEQLHRFAVKMFEFLQCACARLQNADTLRCWKHFLRIGVMRLKPLLPALVSEMLKLAVNLQETDATAFQELQRTLVSIVQETLPHPEVLLAFPPLPDHLRGSRNQIEKALGKMSLQQRLESTTKQLEVSHQAVRHAILEGLMHFLTQQRKAFSALADLPGDVLGRLMKILLKFLSESISQGNRSSQLLCGQVLGAFGAIDPARLAGQVLVERHNPVNDHRAQKGEVELAKSVLEDFLAPHLTNNSFAFAAQEIFSHLKSAGKEQQVWEKLHKDAREALNPYRTSKYQNLSGDLLCSPTSFEGALEEATTLLPVERKAFFQACLPAAPGNHTLALFLMHHALQELIMAPELSCSDLASLAKKLVDLLTFTGKDAPESQETATAQAVFSLLDSLFQKKEEINTTPSSRAGDETWKKRQLQRIEALCGPFSFRLVLNAALRCGAHARALQFLEMELEATCGERSFAEGSRLGEADCELLQQIYHELGEPDGVVGAIRIGPNDRTRTSELELQGRWSDMQASYEQMAGHDRSKALCGLVKCSQAMCRFESSLQLISGIRQELPELTEHLQPRSVEAAWQLSSWQRLEEALEAPGDQIAAKDFQVQLGDVLLHLHGRDEVKLQQRIQETTVEVACAASLAARESYTRAYQHILRLHVLSDLQWLSQKRQEPGIAQNLLNRCDITTPSFSARQSLLAPLRVALQDLNLRNEAKSIELAFSRLCRKHNETMLMEHPDSSFQGTSSDLMVSAQLEWGKILYARGARHEALRHMLVLSKTSPRAQLLGTRWATDASLLLPRVAEAEFLQAKEKLNDEASFFYHAAYLDYLLKGQISDATNSLLQATPASKKPRTPEHSPFDRKNLVVFTFRGYLQALQRGTKRLRFILNRLLQLAWECCQVDFHKQEMIAEFQKEAANVPAWMWYSVLSQLISRALHPDLKKLFCDIIKSVTMEYPQQAAWHLVQLLKSQNTDDRSHTQLGKDIVQEVGRKDQDLHRLLCTRIKIAEDFGKLASTSGDSIQFAKDFPRLVGGGSRAERWQVLVPIQSQMTATIPRMDRAAIQKTADGRGFFPEVILSERCLEHVEVFRSKEKPKRVTFVGTDGRHYPFLCKAEKRGDLRKDSRLMEFAVMVNQLLAKSSDANRRNLSVRTFHVVILSEKCGLLEWVPNTKGLRYIIDELWKGRKQARQSLTEVKEMFDRSKDLHETFTRQVLPRHPPMLHKWFLKCGDPSVWFAKRVLFSQSQALWCMLGYLVGLGDRHLENILIDTESGRLVHVDFDCLFNKGMLLERPEMVPFRLTQNCVAAMGITGVEGIFRQCCEVTMEVLRDRGNTQTLLSVLHVFVADPLLEITKRVAASELAEHRVQTARDTISEVEKKLKGMLNVGAAVEPKEDNRESVLSKVERMRSLLGRDRGVGLSVKGQVDELIKAATCKRNLSEMYVGWQPWL</sequence>
<dbReference type="SMART" id="SM00146">
    <property type="entry name" value="PI3Kc"/>
    <property type="match status" value="1"/>
</dbReference>
<evidence type="ECO:0000259" key="16">
    <source>
        <dbReference type="PROSITE" id="PS51190"/>
    </source>
</evidence>
<evidence type="ECO:0000313" key="17">
    <source>
        <dbReference type="EMBL" id="CAK8988793.1"/>
    </source>
</evidence>
<evidence type="ECO:0000256" key="8">
    <source>
        <dbReference type="ARBA" id="ARBA00022777"/>
    </source>
</evidence>
<keyword evidence="9" id="KW-0067">ATP-binding</keyword>
<keyword evidence="11" id="KW-0539">Nucleus</keyword>
<dbReference type="PROSITE" id="PS00916">
    <property type="entry name" value="PI3_4_KINASE_2"/>
    <property type="match status" value="1"/>
</dbReference>
<dbReference type="Proteomes" id="UP001642484">
    <property type="component" value="Unassembled WGS sequence"/>
</dbReference>
<dbReference type="InterPro" id="IPR011009">
    <property type="entry name" value="Kinase-like_dom_sf"/>
</dbReference>
<evidence type="ECO:0000256" key="5">
    <source>
        <dbReference type="ARBA" id="ARBA00022679"/>
    </source>
</evidence>
<evidence type="ECO:0000256" key="11">
    <source>
        <dbReference type="ARBA" id="ARBA00023242"/>
    </source>
</evidence>
<evidence type="ECO:0000256" key="12">
    <source>
        <dbReference type="ARBA" id="ARBA00024420"/>
    </source>
</evidence>
<feature type="domain" description="PI3K/PI4K catalytic" evidence="14">
    <location>
        <begin position="1903"/>
        <end position="2208"/>
    </location>
</feature>
<keyword evidence="4" id="KW-0723">Serine/threonine-protein kinase</keyword>
<protein>
    <recommendedName>
        <fullName evidence="12">Serine/threonine-protein kinase ATR</fullName>
        <ecNumber evidence="3">2.7.11.1</ecNumber>
    </recommendedName>
</protein>
<evidence type="ECO:0000256" key="2">
    <source>
        <dbReference type="ARBA" id="ARBA00010769"/>
    </source>
</evidence>
<dbReference type="SMART" id="SM01343">
    <property type="entry name" value="FATC"/>
    <property type="match status" value="1"/>
</dbReference>
<dbReference type="EC" id="2.7.11.1" evidence="3"/>
<dbReference type="InterPro" id="IPR057564">
    <property type="entry name" value="HEAT_ATR"/>
</dbReference>
<feature type="domain" description="FAT" evidence="15">
    <location>
        <begin position="1263"/>
        <end position="1792"/>
    </location>
</feature>
<evidence type="ECO:0000256" key="9">
    <source>
        <dbReference type="ARBA" id="ARBA00022840"/>
    </source>
</evidence>
<dbReference type="PROSITE" id="PS50290">
    <property type="entry name" value="PI3_4_KINASE_3"/>
    <property type="match status" value="1"/>
</dbReference>
<dbReference type="InterPro" id="IPR003151">
    <property type="entry name" value="PIK-rel_kinase_FAT"/>
</dbReference>
<dbReference type="CDD" id="cd00892">
    <property type="entry name" value="PIKKc_ATR"/>
    <property type="match status" value="1"/>
</dbReference>
<dbReference type="PROSITE" id="PS51190">
    <property type="entry name" value="FATC"/>
    <property type="match status" value="1"/>
</dbReference>
<dbReference type="InterPro" id="IPR036940">
    <property type="entry name" value="PI3/4_kinase_cat_sf"/>
</dbReference>
<feature type="non-terminal residue" evidence="17">
    <location>
        <position position="1"/>
    </location>
</feature>
<dbReference type="InterPro" id="IPR050517">
    <property type="entry name" value="DDR_Repair_Kinase"/>
</dbReference>
<keyword evidence="6" id="KW-0547">Nucleotide-binding</keyword>
<evidence type="ECO:0000256" key="10">
    <source>
        <dbReference type="ARBA" id="ARBA00023204"/>
    </source>
</evidence>
<dbReference type="Pfam" id="PF02260">
    <property type="entry name" value="FATC"/>
    <property type="match status" value="1"/>
</dbReference>
<keyword evidence="10" id="KW-0234">DNA repair</keyword>
<evidence type="ECO:0000259" key="14">
    <source>
        <dbReference type="PROSITE" id="PS50290"/>
    </source>
</evidence>
<dbReference type="InterPro" id="IPR018936">
    <property type="entry name" value="PI3/4_kinase_CS"/>
</dbReference>
<dbReference type="Pfam" id="PF23593">
    <property type="entry name" value="HEAT_ATR"/>
    <property type="match status" value="1"/>
</dbReference>
<dbReference type="InterPro" id="IPR003152">
    <property type="entry name" value="FATC_dom"/>
</dbReference>
<comment type="similarity">
    <text evidence="2">Belongs to the PI3/PI4-kinase family. ATM subfamily.</text>
</comment>
<evidence type="ECO:0000256" key="3">
    <source>
        <dbReference type="ARBA" id="ARBA00012513"/>
    </source>
</evidence>
<dbReference type="EMBL" id="CAXAMN010000459">
    <property type="protein sequence ID" value="CAK8988793.1"/>
    <property type="molecule type" value="Genomic_DNA"/>
</dbReference>
<feature type="domain" description="FATC" evidence="16">
    <location>
        <begin position="2237"/>
        <end position="2269"/>
    </location>
</feature>
<dbReference type="Gene3D" id="1.10.1070.11">
    <property type="entry name" value="Phosphatidylinositol 3-/4-kinase, catalytic domain"/>
    <property type="match status" value="1"/>
</dbReference>
<dbReference type="InterPro" id="IPR014009">
    <property type="entry name" value="PIK_FAT"/>
</dbReference>
<comment type="caution">
    <text evidence="17">The sequence shown here is derived from an EMBL/GenBank/DDBJ whole genome shotgun (WGS) entry which is preliminary data.</text>
</comment>
<dbReference type="Gene3D" id="3.30.1010.10">
    <property type="entry name" value="Phosphatidylinositol 3-kinase Catalytic Subunit, Chain A, domain 4"/>
    <property type="match status" value="1"/>
</dbReference>
<dbReference type="PANTHER" id="PTHR11139:SF69">
    <property type="entry name" value="SERINE_THREONINE-PROTEIN KINASE ATR"/>
    <property type="match status" value="1"/>
</dbReference>
<evidence type="ECO:0000256" key="4">
    <source>
        <dbReference type="ARBA" id="ARBA00022527"/>
    </source>
</evidence>
<dbReference type="Pfam" id="PF00454">
    <property type="entry name" value="PI3_PI4_kinase"/>
    <property type="match status" value="1"/>
</dbReference>